<keyword evidence="4" id="KW-0812">Transmembrane</keyword>
<dbReference type="Gene3D" id="3.40.50.300">
    <property type="entry name" value="P-loop containing nucleotide triphosphate hydrolases"/>
    <property type="match status" value="1"/>
</dbReference>
<evidence type="ECO:0000256" key="8">
    <source>
        <dbReference type="ARBA" id="ARBA00023136"/>
    </source>
</evidence>
<dbReference type="PANTHER" id="PTHR14647">
    <property type="entry name" value="GALACTOSE-3-O-SULFOTRANSFERASE"/>
    <property type="match status" value="1"/>
</dbReference>
<feature type="non-terminal residue" evidence="10">
    <location>
        <position position="1"/>
    </location>
</feature>
<sequence length="176" mass="21323">QAEDLGMGRNEFFSRDKREAYISQMDKDFSLVMIMEYFDESLLLLKRQLCWEIKDVLYIPKNTNKHKPYRNFTSEDYLRHRKMSHLDYSLYIHYERIFQDKLKSLGEEFHQELKHFKTLLEQVKHSCLTKTSFYVAQTRWHDTFDITEQDCDLMLVSELAGLDYLFARAGRVIREK</sequence>
<keyword evidence="8" id="KW-0472">Membrane</keyword>
<organism evidence="10">
    <name type="scientific">Arion vulgaris</name>
    <dbReference type="NCBI Taxonomy" id="1028688"/>
    <lineage>
        <taxon>Eukaryota</taxon>
        <taxon>Metazoa</taxon>
        <taxon>Spiralia</taxon>
        <taxon>Lophotrochozoa</taxon>
        <taxon>Mollusca</taxon>
        <taxon>Gastropoda</taxon>
        <taxon>Heterobranchia</taxon>
        <taxon>Euthyneura</taxon>
        <taxon>Panpulmonata</taxon>
        <taxon>Eupulmonata</taxon>
        <taxon>Stylommatophora</taxon>
        <taxon>Helicina</taxon>
        <taxon>Arionoidea</taxon>
        <taxon>Arionidae</taxon>
        <taxon>Arion</taxon>
    </lineage>
</organism>
<gene>
    <name evidence="10" type="primary">ORF47772</name>
</gene>
<evidence type="ECO:0000256" key="3">
    <source>
        <dbReference type="ARBA" id="ARBA00022679"/>
    </source>
</evidence>
<dbReference type="GO" id="GO:0009247">
    <property type="term" value="P:glycolipid biosynthetic process"/>
    <property type="evidence" value="ECO:0007669"/>
    <property type="project" value="InterPro"/>
</dbReference>
<name>A0A0B6Z400_9EUPU</name>
<evidence type="ECO:0000256" key="6">
    <source>
        <dbReference type="ARBA" id="ARBA00022989"/>
    </source>
</evidence>
<keyword evidence="9" id="KW-0325">Glycoprotein</keyword>
<evidence type="ECO:0000256" key="9">
    <source>
        <dbReference type="ARBA" id="ARBA00023180"/>
    </source>
</evidence>
<keyword evidence="5" id="KW-0735">Signal-anchor</keyword>
<dbReference type="Pfam" id="PF06990">
    <property type="entry name" value="Gal-3-0_sulfotr"/>
    <property type="match status" value="1"/>
</dbReference>
<dbReference type="AlphaFoldDB" id="A0A0B6Z400"/>
<comment type="subcellular location">
    <subcellularLocation>
        <location evidence="1">Golgi apparatus membrane</location>
        <topology evidence="1">Single-pass type II membrane protein</topology>
    </subcellularLocation>
</comment>
<dbReference type="EMBL" id="HACG01016418">
    <property type="protein sequence ID" value="CEK63283.1"/>
    <property type="molecule type" value="Transcribed_RNA"/>
</dbReference>
<keyword evidence="3" id="KW-0808">Transferase</keyword>
<evidence type="ECO:0000256" key="4">
    <source>
        <dbReference type="ARBA" id="ARBA00022692"/>
    </source>
</evidence>
<dbReference type="GO" id="GO:0001733">
    <property type="term" value="F:galactosylceramide sulfotransferase activity"/>
    <property type="evidence" value="ECO:0007669"/>
    <property type="project" value="InterPro"/>
</dbReference>
<keyword evidence="7" id="KW-0333">Golgi apparatus</keyword>
<evidence type="ECO:0000256" key="7">
    <source>
        <dbReference type="ARBA" id="ARBA00023034"/>
    </source>
</evidence>
<evidence type="ECO:0000256" key="2">
    <source>
        <dbReference type="ARBA" id="ARBA00008124"/>
    </source>
</evidence>
<dbReference type="InterPro" id="IPR027417">
    <property type="entry name" value="P-loop_NTPase"/>
</dbReference>
<accession>A0A0B6Z400</accession>
<reference evidence="10" key="1">
    <citation type="submission" date="2014-12" db="EMBL/GenBank/DDBJ databases">
        <title>Insight into the proteome of Arion vulgaris.</title>
        <authorList>
            <person name="Aradska J."/>
            <person name="Bulat T."/>
            <person name="Smidak R."/>
            <person name="Sarate P."/>
            <person name="Gangsoo J."/>
            <person name="Sialana F."/>
            <person name="Bilban M."/>
            <person name="Lubec G."/>
        </authorList>
    </citation>
    <scope>NUCLEOTIDE SEQUENCE</scope>
    <source>
        <tissue evidence="10">Skin</tissue>
    </source>
</reference>
<dbReference type="GO" id="GO:0000139">
    <property type="term" value="C:Golgi membrane"/>
    <property type="evidence" value="ECO:0007669"/>
    <property type="project" value="UniProtKB-SubCell"/>
</dbReference>
<evidence type="ECO:0000256" key="1">
    <source>
        <dbReference type="ARBA" id="ARBA00004323"/>
    </source>
</evidence>
<dbReference type="PANTHER" id="PTHR14647:SF87">
    <property type="entry name" value="PUTATIVE-RELATED"/>
    <property type="match status" value="1"/>
</dbReference>
<comment type="similarity">
    <text evidence="2">Belongs to the galactose-3-O-sulfotransferase family.</text>
</comment>
<dbReference type="InterPro" id="IPR009729">
    <property type="entry name" value="Gal-3-0_sulfotransfrase"/>
</dbReference>
<keyword evidence="6" id="KW-1133">Transmembrane helix</keyword>
<evidence type="ECO:0000256" key="5">
    <source>
        <dbReference type="ARBA" id="ARBA00022968"/>
    </source>
</evidence>
<evidence type="ECO:0000313" key="10">
    <source>
        <dbReference type="EMBL" id="CEK63283.1"/>
    </source>
</evidence>
<proteinExistence type="inferred from homology"/>
<protein>
    <submittedName>
        <fullName evidence="10">Uncharacterized protein</fullName>
    </submittedName>
</protein>